<dbReference type="AlphaFoldDB" id="A0A8J6B208"/>
<evidence type="ECO:0000256" key="2">
    <source>
        <dbReference type="ARBA" id="ARBA00022801"/>
    </source>
</evidence>
<feature type="region of interest" description="Disordered" evidence="5">
    <location>
        <begin position="260"/>
        <end position="279"/>
    </location>
</feature>
<feature type="compositionally biased region" description="Basic and acidic residues" evidence="5">
    <location>
        <begin position="1"/>
        <end position="11"/>
    </location>
</feature>
<sequence length="729" mass="79493">MNRIGDPHSFEEYYSDGPSFGSSEDEEDVELDLLSNMTVSDGSTLNFGNDIVAIDAIVNIDELNDLISSFSAKISLPVTLCTPDGNIVCQSGTHADGNPHTCSTENTDACRKVRSGYLEEFTKAGKDVILRKCPHTRTETALMPIVVRGIHFFNMVISHLRAHKTVRTRLKLHVAASSGSEKHWPLRGHGKCEKPPLSRKTQEEQLVVLSTAILLRTALEHTIQSSIARLGTEVRLERRRSEYEAMAQQVQRMYQSLTATPVSAGSTRGESTPKGDLTQQLSTLQRRVHQSPLHRLEERVGQIMANGDVPGPIKADVQAAMDDLRAQIAQTSTDTRGATDLADWLSASVRAPEVGSSSPPRRRSSLSVMRPIHMTPSMDEMLQTRRPVLDLLLADCAPEETVAALKMLGNLEDRQFDALKLHRLTGKSLSLVGAAVFERLSLLDEFSIPPLVLTAWLEHVAGLYDDRNSFGATPAFHNSVHAADVCAAVAGMLQAPSMNALTPTQVLAAVFAAITIDLMHPGVTNAFLTRTSHDLAVLYNDRSPLENHHLSAAFRTLEEPTRDITAMLRASDDYDVFRQTVIALVLATDETQALATVSRLKTWVDSTPVMLDAVPTDALKLVVMAADGAYMTRPTALTWAALLHEELHRQGDAERRLGVTPGRFSDRASGALYLAGWSQLVQRPLTELLFGVAGICGHQSGVLEAFGRTASALIPDTVNEYDAAAISDV</sequence>
<evidence type="ECO:0000256" key="5">
    <source>
        <dbReference type="SAM" id="MobiDB-lite"/>
    </source>
</evidence>
<evidence type="ECO:0000256" key="3">
    <source>
        <dbReference type="PIRSR" id="PIRSR623088-1"/>
    </source>
</evidence>
<comment type="caution">
    <text evidence="7">The sequence shown here is derived from an EMBL/GenBank/DDBJ whole genome shotgun (WGS) entry which is preliminary data.</text>
</comment>
<dbReference type="InterPro" id="IPR018771">
    <property type="entry name" value="PocR_dom"/>
</dbReference>
<feature type="binding site" evidence="4">
    <location>
        <position position="627"/>
    </location>
    <ligand>
        <name>Zn(2+)</name>
        <dbReference type="ChEBI" id="CHEBI:29105"/>
        <label>1</label>
    </ligand>
</feature>
<reference evidence="7" key="1">
    <citation type="submission" date="2021-05" db="EMBL/GenBank/DDBJ databases">
        <title>A free-living protist that lacks canonical eukaryotic 1 DNA replication and segregation systems.</title>
        <authorList>
            <person name="Salas-Leiva D.E."/>
            <person name="Tromer E.C."/>
            <person name="Curtis B.A."/>
            <person name="Jerlstrom-Hultqvist J."/>
            <person name="Kolisko M."/>
            <person name="Yi Z."/>
            <person name="Salas-Leiva J.S."/>
            <person name="Gallot-Lavallee L."/>
            <person name="Kops G.J.P.L."/>
            <person name="Archibald J.M."/>
            <person name="Simpson A.G.B."/>
            <person name="Roger A.J."/>
        </authorList>
    </citation>
    <scope>NUCLEOTIDE SEQUENCE</scope>
    <source>
        <strain evidence="7">BICM</strain>
    </source>
</reference>
<accession>A0A8J6B208</accession>
<evidence type="ECO:0000259" key="6">
    <source>
        <dbReference type="PROSITE" id="PS51845"/>
    </source>
</evidence>
<feature type="binding site" evidence="4">
    <location>
        <position position="481"/>
    </location>
    <ligand>
        <name>Zn(2+)</name>
        <dbReference type="ChEBI" id="CHEBI:29105"/>
        <label>1</label>
    </ligand>
</feature>
<evidence type="ECO:0000256" key="1">
    <source>
        <dbReference type="ARBA" id="ARBA00022723"/>
    </source>
</evidence>
<organism evidence="7 8">
    <name type="scientific">Carpediemonas membranifera</name>
    <dbReference type="NCBI Taxonomy" id="201153"/>
    <lineage>
        <taxon>Eukaryota</taxon>
        <taxon>Metamonada</taxon>
        <taxon>Carpediemonas-like organisms</taxon>
        <taxon>Carpediemonas</taxon>
    </lineage>
</organism>
<dbReference type="PROSITE" id="PS51845">
    <property type="entry name" value="PDEASE_I_2"/>
    <property type="match status" value="1"/>
</dbReference>
<dbReference type="EMBL" id="JAHDYR010000005">
    <property type="protein sequence ID" value="KAG9396735.1"/>
    <property type="molecule type" value="Genomic_DNA"/>
</dbReference>
<evidence type="ECO:0000256" key="4">
    <source>
        <dbReference type="PIRSR" id="PIRSR623088-3"/>
    </source>
</evidence>
<dbReference type="GO" id="GO:0004114">
    <property type="term" value="F:3',5'-cyclic-nucleotide phosphodiesterase activity"/>
    <property type="evidence" value="ECO:0007669"/>
    <property type="project" value="InterPro"/>
</dbReference>
<name>A0A8J6B208_9EUKA</name>
<feature type="binding site" evidence="4">
    <location>
        <position position="517"/>
    </location>
    <ligand>
        <name>Zn(2+)</name>
        <dbReference type="ChEBI" id="CHEBI:29105"/>
        <label>1</label>
    </ligand>
</feature>
<dbReference type="SUPFAM" id="SSF109604">
    <property type="entry name" value="HD-domain/PDEase-like"/>
    <property type="match status" value="1"/>
</dbReference>
<gene>
    <name evidence="7" type="ORF">J8273_1753</name>
</gene>
<dbReference type="PRINTS" id="PR00387">
    <property type="entry name" value="PDIESTERASE1"/>
</dbReference>
<evidence type="ECO:0000313" key="7">
    <source>
        <dbReference type="EMBL" id="KAG9396735.1"/>
    </source>
</evidence>
<dbReference type="Pfam" id="PF00233">
    <property type="entry name" value="PDEase_I"/>
    <property type="match status" value="1"/>
</dbReference>
<protein>
    <submittedName>
        <fullName evidence="7">C-AMP specific 3',5'-cyclic phosphodiesterase</fullName>
    </submittedName>
</protein>
<keyword evidence="8" id="KW-1185">Reference proteome</keyword>
<dbReference type="InterPro" id="IPR036971">
    <property type="entry name" value="PDEase_catalytic_dom_sf"/>
</dbReference>
<feature type="domain" description="PDEase" evidence="6">
    <location>
        <begin position="396"/>
        <end position="729"/>
    </location>
</feature>
<feature type="region of interest" description="Disordered" evidence="5">
    <location>
        <begin position="1"/>
        <end position="26"/>
    </location>
</feature>
<keyword evidence="1 4" id="KW-0479">Metal-binding</keyword>
<feature type="active site" description="Proton donor" evidence="3">
    <location>
        <position position="477"/>
    </location>
</feature>
<feature type="compositionally biased region" description="Polar residues" evidence="5">
    <location>
        <begin position="260"/>
        <end position="270"/>
    </location>
</feature>
<dbReference type="Pfam" id="PF10114">
    <property type="entry name" value="PocR"/>
    <property type="match status" value="1"/>
</dbReference>
<dbReference type="PANTHER" id="PTHR11347">
    <property type="entry name" value="CYCLIC NUCLEOTIDE PHOSPHODIESTERASE"/>
    <property type="match status" value="1"/>
</dbReference>
<dbReference type="OrthoDB" id="536619at2759"/>
<dbReference type="Proteomes" id="UP000717585">
    <property type="component" value="Unassembled WGS sequence"/>
</dbReference>
<feature type="binding site" evidence="4">
    <location>
        <position position="517"/>
    </location>
    <ligand>
        <name>Zn(2+)</name>
        <dbReference type="ChEBI" id="CHEBI:29105"/>
        <label>2</label>
    </ligand>
</feature>
<dbReference type="InterPro" id="IPR002073">
    <property type="entry name" value="PDEase_catalytic_dom"/>
</dbReference>
<dbReference type="GO" id="GO:0046872">
    <property type="term" value="F:metal ion binding"/>
    <property type="evidence" value="ECO:0007669"/>
    <property type="project" value="UniProtKB-KW"/>
</dbReference>
<dbReference type="InterPro" id="IPR023088">
    <property type="entry name" value="PDEase"/>
</dbReference>
<evidence type="ECO:0000313" key="8">
    <source>
        <dbReference type="Proteomes" id="UP000717585"/>
    </source>
</evidence>
<dbReference type="GO" id="GO:0007165">
    <property type="term" value="P:signal transduction"/>
    <property type="evidence" value="ECO:0007669"/>
    <property type="project" value="InterPro"/>
</dbReference>
<proteinExistence type="predicted"/>
<keyword evidence="2" id="KW-0378">Hydrolase</keyword>
<dbReference type="Gene3D" id="1.10.1300.10">
    <property type="entry name" value="3'5'-cyclic nucleotide phosphodiesterase, catalytic domain"/>
    <property type="match status" value="1"/>
</dbReference>